<dbReference type="Gene3D" id="1.25.40.20">
    <property type="entry name" value="Ankyrin repeat-containing domain"/>
    <property type="match status" value="1"/>
</dbReference>
<dbReference type="InterPro" id="IPR025676">
    <property type="entry name" value="Clr5_dom"/>
</dbReference>
<organism evidence="4 5">
    <name type="scientific">Lasiosphaeris hirsuta</name>
    <dbReference type="NCBI Taxonomy" id="260670"/>
    <lineage>
        <taxon>Eukaryota</taxon>
        <taxon>Fungi</taxon>
        <taxon>Dikarya</taxon>
        <taxon>Ascomycota</taxon>
        <taxon>Pezizomycotina</taxon>
        <taxon>Sordariomycetes</taxon>
        <taxon>Sordariomycetidae</taxon>
        <taxon>Sordariales</taxon>
        <taxon>Lasiosphaeriaceae</taxon>
        <taxon>Lasiosphaeris</taxon>
    </lineage>
</organism>
<evidence type="ECO:0000256" key="1">
    <source>
        <dbReference type="PROSITE-ProRule" id="PRU00023"/>
    </source>
</evidence>
<feature type="domain" description="Clr5" evidence="3">
    <location>
        <begin position="16"/>
        <end position="66"/>
    </location>
</feature>
<dbReference type="AlphaFoldDB" id="A0AA39ZXR5"/>
<evidence type="ECO:0000313" key="5">
    <source>
        <dbReference type="Proteomes" id="UP001172102"/>
    </source>
</evidence>
<dbReference type="Proteomes" id="UP001172102">
    <property type="component" value="Unassembled WGS sequence"/>
</dbReference>
<dbReference type="SMART" id="SM00248">
    <property type="entry name" value="ANK"/>
    <property type="match status" value="2"/>
</dbReference>
<dbReference type="PROSITE" id="PS50088">
    <property type="entry name" value="ANK_REPEAT"/>
    <property type="match status" value="2"/>
</dbReference>
<evidence type="ECO:0000259" key="3">
    <source>
        <dbReference type="Pfam" id="PF14420"/>
    </source>
</evidence>
<comment type="caution">
    <text evidence="4">The sequence shown here is derived from an EMBL/GenBank/DDBJ whole genome shotgun (WGS) entry which is preliminary data.</text>
</comment>
<feature type="repeat" description="ANK" evidence="1">
    <location>
        <begin position="314"/>
        <end position="346"/>
    </location>
</feature>
<evidence type="ECO:0000256" key="2">
    <source>
        <dbReference type="SAM" id="MobiDB-lite"/>
    </source>
</evidence>
<sequence length="390" mass="42791">MSRHTSIRPTLQSKAIDWDSVYDQVYQLYWVDNRTLEDTMRVMRRQHSFSATKQWISKLADWNLKKNISTEEMENIVRIQRKRKMQDDKDTHFTVRGRTVAQDNIDRWEKRQKKNTSEDAAVPASPQALSITTPSDILYETPSDMASSPPHSVASTPRASGEQASKKRHESAAVPAVALFATEIPLPLPAENDETAYRTLSPEEAAMEVESPFSSRLGDRHPADETDSDSVLDGLGFIVTDPDEISISEGSSTPVAATTEKGAVPACQTAAMAQPESEQEKKDRELRAAAQAGNAALVGQLIDAGANIESRSESGMSALHVAAFYGRFDVVGLLIVQGADVRAPVAHGEVEIPFKVPVRLKDPRPIHLAASRGHTAVANLLWSVTMFPPV</sequence>
<dbReference type="Pfam" id="PF14420">
    <property type="entry name" value="Clr5"/>
    <property type="match status" value="1"/>
</dbReference>
<dbReference type="PROSITE" id="PS50297">
    <property type="entry name" value="ANK_REP_REGION"/>
    <property type="match status" value="1"/>
</dbReference>
<reference evidence="4" key="1">
    <citation type="submission" date="2023-06" db="EMBL/GenBank/DDBJ databases">
        <title>Genome-scale phylogeny and comparative genomics of the fungal order Sordariales.</title>
        <authorList>
            <consortium name="Lawrence Berkeley National Laboratory"/>
            <person name="Hensen N."/>
            <person name="Bonometti L."/>
            <person name="Westerberg I."/>
            <person name="Brannstrom I.O."/>
            <person name="Guillou S."/>
            <person name="Cros-Aarteil S."/>
            <person name="Calhoun S."/>
            <person name="Haridas S."/>
            <person name="Kuo A."/>
            <person name="Mondo S."/>
            <person name="Pangilinan J."/>
            <person name="Riley R."/>
            <person name="Labutti K."/>
            <person name="Andreopoulos B."/>
            <person name="Lipzen A."/>
            <person name="Chen C."/>
            <person name="Yanf M."/>
            <person name="Daum C."/>
            <person name="Ng V."/>
            <person name="Clum A."/>
            <person name="Steindorff A."/>
            <person name="Ohm R."/>
            <person name="Martin F."/>
            <person name="Silar P."/>
            <person name="Natvig D."/>
            <person name="Lalanne C."/>
            <person name="Gautier V."/>
            <person name="Ament-Velasquez S.L."/>
            <person name="Kruys A."/>
            <person name="Hutchinson M.I."/>
            <person name="Powell A.J."/>
            <person name="Barry K."/>
            <person name="Miller A.N."/>
            <person name="Grigoriev I.V."/>
            <person name="Debuchy R."/>
            <person name="Gladieux P."/>
            <person name="Thoren M.H."/>
            <person name="Johannesson H."/>
        </authorList>
    </citation>
    <scope>NUCLEOTIDE SEQUENCE</scope>
    <source>
        <strain evidence="4">SMH4607-1</strain>
    </source>
</reference>
<feature type="region of interest" description="Disordered" evidence="2">
    <location>
        <begin position="103"/>
        <end position="171"/>
    </location>
</feature>
<dbReference type="InterPro" id="IPR002110">
    <property type="entry name" value="Ankyrin_rpt"/>
</dbReference>
<evidence type="ECO:0000313" key="4">
    <source>
        <dbReference type="EMBL" id="KAK0705601.1"/>
    </source>
</evidence>
<keyword evidence="1" id="KW-0040">ANK repeat</keyword>
<dbReference type="Pfam" id="PF12796">
    <property type="entry name" value="Ank_2"/>
    <property type="match status" value="1"/>
</dbReference>
<gene>
    <name evidence="4" type="ORF">B0H67DRAFT_387561</name>
</gene>
<accession>A0AA39ZXR5</accession>
<dbReference type="EMBL" id="JAUKUA010000007">
    <property type="protein sequence ID" value="KAK0705601.1"/>
    <property type="molecule type" value="Genomic_DNA"/>
</dbReference>
<proteinExistence type="predicted"/>
<dbReference type="PANTHER" id="PTHR38788:SF3">
    <property type="entry name" value="CLR5 DOMAIN-CONTAINING PROTEIN"/>
    <property type="match status" value="1"/>
</dbReference>
<feature type="region of interest" description="Disordered" evidence="2">
    <location>
        <begin position="206"/>
        <end position="233"/>
    </location>
</feature>
<name>A0AA39ZXR5_9PEZI</name>
<dbReference type="SUPFAM" id="SSF48403">
    <property type="entry name" value="Ankyrin repeat"/>
    <property type="match status" value="1"/>
</dbReference>
<dbReference type="InterPro" id="IPR036770">
    <property type="entry name" value="Ankyrin_rpt-contain_sf"/>
</dbReference>
<feature type="compositionally biased region" description="Polar residues" evidence="2">
    <location>
        <begin position="144"/>
        <end position="158"/>
    </location>
</feature>
<keyword evidence="5" id="KW-1185">Reference proteome</keyword>
<feature type="repeat" description="ANK" evidence="1">
    <location>
        <begin position="281"/>
        <end position="313"/>
    </location>
</feature>
<dbReference type="PANTHER" id="PTHR38788">
    <property type="entry name" value="CLR5 DOMAIN-CONTAINING PROTEIN"/>
    <property type="match status" value="1"/>
</dbReference>
<protein>
    <recommendedName>
        <fullName evidence="3">Clr5 domain-containing protein</fullName>
    </recommendedName>
</protein>